<feature type="compositionally biased region" description="Basic and acidic residues" evidence="1">
    <location>
        <begin position="19"/>
        <end position="35"/>
    </location>
</feature>
<accession>A0A3N0YZJ5</accession>
<evidence type="ECO:0000256" key="1">
    <source>
        <dbReference type="SAM" id="MobiDB-lite"/>
    </source>
</evidence>
<dbReference type="Proteomes" id="UP000281406">
    <property type="component" value="Unassembled WGS sequence"/>
</dbReference>
<comment type="caution">
    <text evidence="2">The sequence shown here is derived from an EMBL/GenBank/DDBJ whole genome shotgun (WGS) entry which is preliminary data.</text>
</comment>
<dbReference type="EMBL" id="RJVU01018862">
    <property type="protein sequence ID" value="ROL51373.1"/>
    <property type="molecule type" value="Genomic_DNA"/>
</dbReference>
<proteinExistence type="predicted"/>
<sequence>MRRKITPFRQRPLITSTPEQRRGGKADEKEGGQEGMRHIYTQILEKVSTVQTRPALNSLVLAQQSDWLNTRIFSLTYSSGAQDSISSMINTENKLECESSSESGTFSVDSVIEGATK</sequence>
<protein>
    <submittedName>
        <fullName evidence="2">Uncharacterized protein</fullName>
    </submittedName>
</protein>
<dbReference type="AlphaFoldDB" id="A0A3N0YZJ5"/>
<feature type="region of interest" description="Disordered" evidence="1">
    <location>
        <begin position="1"/>
        <end position="35"/>
    </location>
</feature>
<name>A0A3N0YZJ5_ANAGA</name>
<gene>
    <name evidence="2" type="ORF">DPX16_22469</name>
</gene>
<evidence type="ECO:0000313" key="3">
    <source>
        <dbReference type="Proteomes" id="UP000281406"/>
    </source>
</evidence>
<evidence type="ECO:0000313" key="2">
    <source>
        <dbReference type="EMBL" id="ROL51373.1"/>
    </source>
</evidence>
<organism evidence="2 3">
    <name type="scientific">Anabarilius grahami</name>
    <name type="common">Kanglang fish</name>
    <name type="synonym">Barilius grahami</name>
    <dbReference type="NCBI Taxonomy" id="495550"/>
    <lineage>
        <taxon>Eukaryota</taxon>
        <taxon>Metazoa</taxon>
        <taxon>Chordata</taxon>
        <taxon>Craniata</taxon>
        <taxon>Vertebrata</taxon>
        <taxon>Euteleostomi</taxon>
        <taxon>Actinopterygii</taxon>
        <taxon>Neopterygii</taxon>
        <taxon>Teleostei</taxon>
        <taxon>Ostariophysi</taxon>
        <taxon>Cypriniformes</taxon>
        <taxon>Xenocyprididae</taxon>
        <taxon>Xenocypridinae</taxon>
        <taxon>Xenocypridinae incertae sedis</taxon>
        <taxon>Anabarilius</taxon>
    </lineage>
</organism>
<reference evidence="2 3" key="1">
    <citation type="submission" date="2018-10" db="EMBL/GenBank/DDBJ databases">
        <title>Genome assembly for a Yunnan-Guizhou Plateau 3E fish, Anabarilius grahami (Regan), and its evolutionary and genetic applications.</title>
        <authorList>
            <person name="Jiang W."/>
        </authorList>
    </citation>
    <scope>NUCLEOTIDE SEQUENCE [LARGE SCALE GENOMIC DNA]</scope>
    <source>
        <strain evidence="2">AG-KIZ</strain>
        <tissue evidence="2">Muscle</tissue>
    </source>
</reference>
<keyword evidence="3" id="KW-1185">Reference proteome</keyword>